<dbReference type="Proteomes" id="UP000215127">
    <property type="component" value="Chromosome 1"/>
</dbReference>
<feature type="signal peptide" evidence="1">
    <location>
        <begin position="1"/>
        <end position="18"/>
    </location>
</feature>
<dbReference type="AlphaFoldDB" id="A0A1X7RI84"/>
<evidence type="ECO:0000313" key="2">
    <source>
        <dbReference type="EMBL" id="SMQ46707.1"/>
    </source>
</evidence>
<proteinExistence type="predicted"/>
<accession>A0A1X7RI84</accession>
<keyword evidence="3" id="KW-1185">Reference proteome</keyword>
<name>A0A1X7RI84_ZYMT9</name>
<sequence>MKLLNLAFGFSLLAIATAHPSDTLPKRGTQVNPYDCNGSGSSTNCPNSMDFCQGTCGNGNVWYGNCKAPVPPSTKWTCKLVARR</sequence>
<protein>
    <recommendedName>
        <fullName evidence="4">CBM1 domain-containing protein</fullName>
    </recommendedName>
</protein>
<evidence type="ECO:0008006" key="4">
    <source>
        <dbReference type="Google" id="ProtNLM"/>
    </source>
</evidence>
<organism evidence="2 3">
    <name type="scientific">Zymoseptoria tritici (strain ST99CH_3D7)</name>
    <dbReference type="NCBI Taxonomy" id="1276538"/>
    <lineage>
        <taxon>Eukaryota</taxon>
        <taxon>Fungi</taxon>
        <taxon>Dikarya</taxon>
        <taxon>Ascomycota</taxon>
        <taxon>Pezizomycotina</taxon>
        <taxon>Dothideomycetes</taxon>
        <taxon>Dothideomycetidae</taxon>
        <taxon>Mycosphaerellales</taxon>
        <taxon>Mycosphaerellaceae</taxon>
        <taxon>Zymoseptoria</taxon>
    </lineage>
</organism>
<reference evidence="2 3" key="1">
    <citation type="submission" date="2016-06" db="EMBL/GenBank/DDBJ databases">
        <authorList>
            <person name="Kjaerup R.B."/>
            <person name="Dalgaard T.S."/>
            <person name="Juul-Madsen H.R."/>
        </authorList>
    </citation>
    <scope>NUCLEOTIDE SEQUENCE [LARGE SCALE GENOMIC DNA]</scope>
</reference>
<evidence type="ECO:0000256" key="1">
    <source>
        <dbReference type="SAM" id="SignalP"/>
    </source>
</evidence>
<gene>
    <name evidence="2" type="ORF">ZT3D7_G1853</name>
</gene>
<feature type="chain" id="PRO_5012553030" description="CBM1 domain-containing protein" evidence="1">
    <location>
        <begin position="19"/>
        <end position="84"/>
    </location>
</feature>
<evidence type="ECO:0000313" key="3">
    <source>
        <dbReference type="Proteomes" id="UP000215127"/>
    </source>
</evidence>
<keyword evidence="1" id="KW-0732">Signal</keyword>
<dbReference type="EMBL" id="LT853692">
    <property type="protein sequence ID" value="SMQ46707.1"/>
    <property type="molecule type" value="Genomic_DNA"/>
</dbReference>